<dbReference type="EMBL" id="CU207366">
    <property type="protein sequence ID" value="CAL66208.1"/>
    <property type="molecule type" value="Genomic_DNA"/>
</dbReference>
<dbReference type="HOGENOM" id="CLU_2601141_0_0_10"/>
<gene>
    <name evidence="1" type="ordered locus">GFO_1234</name>
</gene>
<proteinExistence type="predicted"/>
<organism evidence="1 2">
    <name type="scientific">Christiangramia forsetii (strain DSM 17595 / CGMCC 1.15422 / KT0803)</name>
    <name type="common">Gramella forsetii</name>
    <dbReference type="NCBI Taxonomy" id="411154"/>
    <lineage>
        <taxon>Bacteria</taxon>
        <taxon>Pseudomonadati</taxon>
        <taxon>Bacteroidota</taxon>
        <taxon>Flavobacteriia</taxon>
        <taxon>Flavobacteriales</taxon>
        <taxon>Flavobacteriaceae</taxon>
        <taxon>Christiangramia</taxon>
    </lineage>
</organism>
<dbReference type="KEGG" id="gfo:GFO_1234"/>
<sequence>MEKFGFFQKKAKITSTDSVCDLATNFEYSRNRRAVFFLMRIVAKLSIIEKIFKFLPQNINVLLGWVPSRFASKKITLIN</sequence>
<evidence type="ECO:0000313" key="1">
    <source>
        <dbReference type="EMBL" id="CAL66208.1"/>
    </source>
</evidence>
<name>A0M0R3_CHRFK</name>
<dbReference type="AlphaFoldDB" id="A0M0R3"/>
<protein>
    <submittedName>
        <fullName evidence="1">Uncharacterized protein</fullName>
    </submittedName>
</protein>
<evidence type="ECO:0000313" key="2">
    <source>
        <dbReference type="Proteomes" id="UP000000755"/>
    </source>
</evidence>
<accession>A0M0R3</accession>
<dbReference type="Proteomes" id="UP000000755">
    <property type="component" value="Chromosome"/>
</dbReference>
<reference evidence="1 2" key="1">
    <citation type="journal article" date="2006" name="Environ. Microbiol.">
        <title>Whole genome analysis of the marine Bacteroidetes'Gramella forsetii' reveals adaptations to degradation of polymeric organic matter.</title>
        <authorList>
            <person name="Bauer M."/>
            <person name="Kube M."/>
            <person name="Teeling H."/>
            <person name="Richter M."/>
            <person name="Lombardot T."/>
            <person name="Allers E."/>
            <person name="Wuerdemann C.A."/>
            <person name="Quast C."/>
            <person name="Kuhl H."/>
            <person name="Knaust F."/>
            <person name="Woebken D."/>
            <person name="Bischof K."/>
            <person name="Mussmann M."/>
            <person name="Choudhuri J.V."/>
            <person name="Meyer F."/>
            <person name="Reinhardt R."/>
            <person name="Amann R.I."/>
            <person name="Gloeckner F.O."/>
        </authorList>
    </citation>
    <scope>NUCLEOTIDE SEQUENCE [LARGE SCALE GENOMIC DNA]</scope>
    <source>
        <strain evidence="1 2">KT0803</strain>
    </source>
</reference>